<keyword evidence="2" id="KW-1133">Transmembrane helix</keyword>
<sequence>MGILELHFHESDFNFAPSVGANDDDDILESNSEDGTMLEPDSDPDDGGAGALLALGVLVVLGVLVGLRRRRNGGSEEGGEYGEDEEISISA</sequence>
<feature type="region of interest" description="Disordered" evidence="1">
    <location>
        <begin position="15"/>
        <end position="48"/>
    </location>
</feature>
<dbReference type="RefSeq" id="WP_089670144.1">
    <property type="nucleotide sequence ID" value="NZ_FOJA01000001.1"/>
</dbReference>
<evidence type="ECO:0000256" key="1">
    <source>
        <dbReference type="SAM" id="MobiDB-lite"/>
    </source>
</evidence>
<dbReference type="EMBL" id="FOJA01000001">
    <property type="protein sequence ID" value="SEW29853.1"/>
    <property type="molecule type" value="Genomic_DNA"/>
</dbReference>
<feature type="compositionally biased region" description="Acidic residues" evidence="1">
    <location>
        <begin position="77"/>
        <end position="91"/>
    </location>
</feature>
<gene>
    <name evidence="3" type="ORF">SAMN04487945_2870</name>
</gene>
<evidence type="ECO:0000313" key="3">
    <source>
        <dbReference type="EMBL" id="SEW29853.1"/>
    </source>
</evidence>
<feature type="region of interest" description="Disordered" evidence="1">
    <location>
        <begin position="71"/>
        <end position="91"/>
    </location>
</feature>
<organism evidence="3 4">
    <name type="scientific">Halobacterium jilantaiense</name>
    <dbReference type="NCBI Taxonomy" id="355548"/>
    <lineage>
        <taxon>Archaea</taxon>
        <taxon>Methanobacteriati</taxon>
        <taxon>Methanobacteriota</taxon>
        <taxon>Stenosarchaea group</taxon>
        <taxon>Halobacteria</taxon>
        <taxon>Halobacteriales</taxon>
        <taxon>Halobacteriaceae</taxon>
        <taxon>Halobacterium</taxon>
    </lineage>
</organism>
<dbReference type="STRING" id="355548.SAMN04487945_2870"/>
<dbReference type="Proteomes" id="UP000198518">
    <property type="component" value="Unassembled WGS sequence"/>
</dbReference>
<accession>A0A1I0QQT7</accession>
<keyword evidence="2" id="KW-0472">Membrane</keyword>
<dbReference type="OrthoDB" id="253484at2157"/>
<name>A0A1I0QQT7_9EURY</name>
<evidence type="ECO:0008006" key="5">
    <source>
        <dbReference type="Google" id="ProtNLM"/>
    </source>
</evidence>
<evidence type="ECO:0000313" key="4">
    <source>
        <dbReference type="Proteomes" id="UP000198518"/>
    </source>
</evidence>
<evidence type="ECO:0000256" key="2">
    <source>
        <dbReference type="SAM" id="Phobius"/>
    </source>
</evidence>
<keyword evidence="2" id="KW-0812">Transmembrane</keyword>
<protein>
    <recommendedName>
        <fullName evidence="5">MYXO-CTERM domain-containing protein</fullName>
    </recommendedName>
</protein>
<reference evidence="3 4" key="1">
    <citation type="submission" date="2016-10" db="EMBL/GenBank/DDBJ databases">
        <authorList>
            <person name="de Groot N.N."/>
        </authorList>
    </citation>
    <scope>NUCLEOTIDE SEQUENCE [LARGE SCALE GENOMIC DNA]</scope>
    <source>
        <strain evidence="3 4">CGMCC 1.5337</strain>
    </source>
</reference>
<dbReference type="InterPro" id="IPR024038">
    <property type="entry name" value="MYXO-CTERM"/>
</dbReference>
<feature type="transmembrane region" description="Helical" evidence="2">
    <location>
        <begin position="47"/>
        <end position="67"/>
    </location>
</feature>
<keyword evidence="4" id="KW-1185">Reference proteome</keyword>
<proteinExistence type="predicted"/>
<dbReference type="NCBIfam" id="TIGR03901">
    <property type="entry name" value="MYXO-CTERM"/>
    <property type="match status" value="1"/>
</dbReference>
<feature type="compositionally biased region" description="Acidic residues" evidence="1">
    <location>
        <begin position="22"/>
        <end position="32"/>
    </location>
</feature>
<dbReference type="AlphaFoldDB" id="A0A1I0QQT7"/>